<dbReference type="PROSITE" id="PS00482">
    <property type="entry name" value="DIHYDROOROTASE_1"/>
    <property type="match status" value="1"/>
</dbReference>
<dbReference type="GO" id="GO:0044205">
    <property type="term" value="P:'de novo' UMP biosynthetic process"/>
    <property type="evidence" value="ECO:0007669"/>
    <property type="project" value="UniProtKB-UniRule"/>
</dbReference>
<dbReference type="SUPFAM" id="SSF51338">
    <property type="entry name" value="Composite domain of metallo-dependent hydrolases"/>
    <property type="match status" value="1"/>
</dbReference>
<feature type="binding site" evidence="6">
    <location>
        <position position="178"/>
    </location>
    <ligand>
        <name>Zn(2+)</name>
        <dbReference type="ChEBI" id="CHEBI:29105"/>
        <label>2</label>
    </ligand>
</feature>
<feature type="binding site" evidence="6">
    <location>
        <begin position="322"/>
        <end position="323"/>
    </location>
    <ligand>
        <name>substrate</name>
    </ligand>
</feature>
<name>A0A9X3WL12_9BACI</name>
<comment type="function">
    <text evidence="1 6">Catalyzes the reversible cyclization of carbamoyl aspartate to dihydroorotate.</text>
</comment>
<dbReference type="EMBL" id="JAMQJZ010000006">
    <property type="protein sequence ID" value="MDC3420558.1"/>
    <property type="molecule type" value="Genomic_DNA"/>
</dbReference>
<evidence type="ECO:0000256" key="1">
    <source>
        <dbReference type="ARBA" id="ARBA00002368"/>
    </source>
</evidence>
<dbReference type="PANTHER" id="PTHR43668:SF2">
    <property type="entry name" value="ALLANTOINASE"/>
    <property type="match status" value="1"/>
</dbReference>
<evidence type="ECO:0000256" key="5">
    <source>
        <dbReference type="ARBA" id="ARBA00022975"/>
    </source>
</evidence>
<dbReference type="GO" id="GO:0004151">
    <property type="term" value="F:dihydroorotase activity"/>
    <property type="evidence" value="ECO:0007669"/>
    <property type="project" value="UniProtKB-UniRule"/>
</dbReference>
<feature type="binding site" evidence="6">
    <location>
        <position position="93"/>
    </location>
    <ligand>
        <name>substrate</name>
    </ligand>
</feature>
<feature type="binding site" evidence="6">
    <location>
        <position position="151"/>
    </location>
    <ligand>
        <name>Zn(2+)</name>
        <dbReference type="ChEBI" id="CHEBI:29105"/>
        <label>1</label>
    </ligand>
</feature>
<dbReference type="CDD" id="cd01317">
    <property type="entry name" value="DHOase_IIa"/>
    <property type="match status" value="1"/>
</dbReference>
<dbReference type="Gene3D" id="3.20.20.140">
    <property type="entry name" value="Metal-dependent hydrolases"/>
    <property type="match status" value="1"/>
</dbReference>
<dbReference type="PROSITE" id="PS00483">
    <property type="entry name" value="DIHYDROOROTASE_2"/>
    <property type="match status" value="1"/>
</dbReference>
<sequence length="433" mass="47332">MKTVLINAKQLVADNQLLPCEISIRDGVIEEIGEKVSRDGAVLIDCKGNLVTPGFIDVHVHLREPGGEKKETIETGTQSAARGGYTTICSMPNTRPVPDNETTLKSIVKRNEESAHVRVLPYASITERLLGETLTNMEALKEAGAFAFTDDGVGIQTADMMLQAMQEAARLKMPVVAHCEDNSLIHKGVIHEGEASKALNVPGIPSICEAVQIARDVLLAEATGCHYHVCHVSTKESVRVIRDAKKAGIHVTAEVTPHHLLLNEKSVVSDDANYKMNPPLRGEDDQQALLEGLLDGTIDFIATDHAPHTEDEKNQGLLLAPFGIHGFETAFSLLHTHLVETGKITLKQLIDWMTIKPAEVFNMPYGKLEPGSTADITVVDINREIKIDKETFLSKGKNTPFHEWHVKGLPVMTIVEGKIVFEEASYGKATTRA</sequence>
<evidence type="ECO:0000256" key="3">
    <source>
        <dbReference type="ARBA" id="ARBA00022723"/>
    </source>
</evidence>
<gene>
    <name evidence="6" type="primary">pyrC</name>
    <name evidence="8" type="ORF">NC661_09285</name>
</gene>
<dbReference type="GO" id="GO:0005737">
    <property type="term" value="C:cytoplasm"/>
    <property type="evidence" value="ECO:0007669"/>
    <property type="project" value="TreeGrafter"/>
</dbReference>
<feature type="domain" description="Dihydroorotase catalytic" evidence="7">
    <location>
        <begin position="48"/>
        <end position="237"/>
    </location>
</feature>
<dbReference type="InterPro" id="IPR004722">
    <property type="entry name" value="DHOase"/>
</dbReference>
<dbReference type="Proteomes" id="UP001145072">
    <property type="component" value="Unassembled WGS sequence"/>
</dbReference>
<dbReference type="InterPro" id="IPR050138">
    <property type="entry name" value="DHOase/Allantoinase_Hydrolase"/>
</dbReference>
<dbReference type="GO" id="GO:0004038">
    <property type="term" value="F:allantoinase activity"/>
    <property type="evidence" value="ECO:0007669"/>
    <property type="project" value="TreeGrafter"/>
</dbReference>
<evidence type="ECO:0000256" key="6">
    <source>
        <dbReference type="HAMAP-Rule" id="MF_00220"/>
    </source>
</evidence>
<comment type="pathway">
    <text evidence="6">Pyrimidine metabolism; UMP biosynthesis via de novo pathway; (S)-dihydroorotate from bicarbonate: step 3/3.</text>
</comment>
<dbReference type="Gene3D" id="2.30.40.10">
    <property type="entry name" value="Urease, subunit C, domain 1"/>
    <property type="match status" value="1"/>
</dbReference>
<evidence type="ECO:0000259" key="7">
    <source>
        <dbReference type="Pfam" id="PF12890"/>
    </source>
</evidence>
<feature type="binding site" evidence="6">
    <location>
        <position position="304"/>
    </location>
    <ligand>
        <name>Zn(2+)</name>
        <dbReference type="ChEBI" id="CHEBI:29105"/>
        <label>1</label>
    </ligand>
</feature>
<evidence type="ECO:0000256" key="2">
    <source>
        <dbReference type="ARBA" id="ARBA00010286"/>
    </source>
</evidence>
<feature type="binding site" evidence="6">
    <location>
        <begin position="61"/>
        <end position="63"/>
    </location>
    <ligand>
        <name>substrate</name>
    </ligand>
</feature>
<feature type="active site" evidence="6">
    <location>
        <position position="304"/>
    </location>
</feature>
<dbReference type="GO" id="GO:0008270">
    <property type="term" value="F:zinc ion binding"/>
    <property type="evidence" value="ECO:0007669"/>
    <property type="project" value="UniProtKB-UniRule"/>
</dbReference>
<feature type="binding site" evidence="6">
    <location>
        <position position="151"/>
    </location>
    <ligand>
        <name>Zn(2+)</name>
        <dbReference type="ChEBI" id="CHEBI:29105"/>
        <label>2</label>
    </ligand>
</feature>
<feature type="binding site" evidence="6">
    <location>
        <position position="59"/>
    </location>
    <ligand>
        <name>Zn(2+)</name>
        <dbReference type="ChEBI" id="CHEBI:29105"/>
        <label>1</label>
    </ligand>
</feature>
<dbReference type="SUPFAM" id="SSF51556">
    <property type="entry name" value="Metallo-dependent hydrolases"/>
    <property type="match status" value="1"/>
</dbReference>
<keyword evidence="9" id="KW-1185">Reference proteome</keyword>
<evidence type="ECO:0000313" key="8">
    <source>
        <dbReference type="EMBL" id="MDC3420558.1"/>
    </source>
</evidence>
<keyword evidence="3 6" id="KW-0479">Metal-binding</keyword>
<organism evidence="8 9">
    <name type="scientific">Aquibacillus koreensis</name>
    <dbReference type="NCBI Taxonomy" id="279446"/>
    <lineage>
        <taxon>Bacteria</taxon>
        <taxon>Bacillati</taxon>
        <taxon>Bacillota</taxon>
        <taxon>Bacilli</taxon>
        <taxon>Bacillales</taxon>
        <taxon>Bacillaceae</taxon>
        <taxon>Aquibacillus</taxon>
    </lineage>
</organism>
<dbReference type="InterPro" id="IPR024403">
    <property type="entry name" value="DHOase_cat"/>
</dbReference>
<comment type="cofactor">
    <cofactor evidence="6">
        <name>Zn(2+)</name>
        <dbReference type="ChEBI" id="CHEBI:29105"/>
    </cofactor>
    <text evidence="6">Binds 2 Zn(2+) ions per subunit.</text>
</comment>
<feature type="binding site" evidence="6">
    <location>
        <position position="61"/>
    </location>
    <ligand>
        <name>Zn(2+)</name>
        <dbReference type="ChEBI" id="CHEBI:29105"/>
        <label>1</label>
    </ligand>
</feature>
<keyword evidence="5 6" id="KW-0665">Pyrimidine biosynthesis</keyword>
<evidence type="ECO:0000256" key="4">
    <source>
        <dbReference type="ARBA" id="ARBA00022801"/>
    </source>
</evidence>
<accession>A0A9X3WL12</accession>
<reference evidence="8" key="1">
    <citation type="submission" date="2022-06" db="EMBL/GenBank/DDBJ databases">
        <title>Aquibacillus sp. a new bacterium isolated from soil saline samples.</title>
        <authorList>
            <person name="Galisteo C."/>
            <person name="De La Haba R."/>
            <person name="Sanchez-Porro C."/>
            <person name="Ventosa A."/>
        </authorList>
    </citation>
    <scope>NUCLEOTIDE SEQUENCE</scope>
    <source>
        <strain evidence="8">JCM 12387</strain>
    </source>
</reference>
<feature type="binding site" evidence="6">
    <location>
        <position position="277"/>
    </location>
    <ligand>
        <name>substrate</name>
    </ligand>
</feature>
<dbReference type="RefSeq" id="WP_259872099.1">
    <property type="nucleotide sequence ID" value="NZ_JAMQJZ010000006.1"/>
</dbReference>
<dbReference type="InterPro" id="IPR011059">
    <property type="entry name" value="Metal-dep_hydrolase_composite"/>
</dbReference>
<dbReference type="InterPro" id="IPR002195">
    <property type="entry name" value="Dihydroorotase_CS"/>
</dbReference>
<dbReference type="HAMAP" id="MF_00220_B">
    <property type="entry name" value="PyrC_classI_B"/>
    <property type="match status" value="1"/>
</dbReference>
<keyword evidence="6" id="KW-0862">Zinc</keyword>
<feature type="binding site" evidence="6">
    <location>
        <position position="231"/>
    </location>
    <ligand>
        <name>Zn(2+)</name>
        <dbReference type="ChEBI" id="CHEBI:29105"/>
        <label>2</label>
    </ligand>
</feature>
<dbReference type="Pfam" id="PF12890">
    <property type="entry name" value="DHOase"/>
    <property type="match status" value="1"/>
</dbReference>
<dbReference type="InterPro" id="IPR032466">
    <property type="entry name" value="Metal_Hydrolase"/>
</dbReference>
<dbReference type="NCBIfam" id="NF006837">
    <property type="entry name" value="PRK09357.1-2"/>
    <property type="match status" value="1"/>
</dbReference>
<protein>
    <recommendedName>
        <fullName evidence="6">Dihydroorotase</fullName>
        <shortName evidence="6">DHOase</shortName>
        <ecNumber evidence="6">3.5.2.3</ecNumber>
    </recommendedName>
</protein>
<dbReference type="EC" id="3.5.2.3" evidence="6"/>
<dbReference type="AlphaFoldDB" id="A0A9X3WL12"/>
<comment type="caution">
    <text evidence="8">The sequence shown here is derived from an EMBL/GenBank/DDBJ whole genome shotgun (WGS) entry which is preliminary data.</text>
</comment>
<dbReference type="GO" id="GO:0006145">
    <property type="term" value="P:purine nucleobase catabolic process"/>
    <property type="evidence" value="ECO:0007669"/>
    <property type="project" value="TreeGrafter"/>
</dbReference>
<comment type="similarity">
    <text evidence="2 6">Belongs to the metallo-dependent hydrolases superfamily. DHOase family. Class I DHOase subfamily.</text>
</comment>
<proteinExistence type="inferred from homology"/>
<dbReference type="PANTHER" id="PTHR43668">
    <property type="entry name" value="ALLANTOINASE"/>
    <property type="match status" value="1"/>
</dbReference>
<dbReference type="NCBIfam" id="TIGR00857">
    <property type="entry name" value="pyrC_multi"/>
    <property type="match status" value="1"/>
</dbReference>
<keyword evidence="4 6" id="KW-0378">Hydrolase</keyword>
<evidence type="ECO:0000313" key="9">
    <source>
        <dbReference type="Proteomes" id="UP001145072"/>
    </source>
</evidence>
<feature type="binding site" evidence="6">
    <location>
        <position position="308"/>
    </location>
    <ligand>
        <name>substrate</name>
    </ligand>
</feature>
<comment type="catalytic activity">
    <reaction evidence="6">
        <text>(S)-dihydroorotate + H2O = N-carbamoyl-L-aspartate + H(+)</text>
        <dbReference type="Rhea" id="RHEA:24296"/>
        <dbReference type="ChEBI" id="CHEBI:15377"/>
        <dbReference type="ChEBI" id="CHEBI:15378"/>
        <dbReference type="ChEBI" id="CHEBI:30864"/>
        <dbReference type="ChEBI" id="CHEBI:32814"/>
        <dbReference type="EC" id="3.5.2.3"/>
    </reaction>
</comment>